<dbReference type="InterPro" id="IPR036291">
    <property type="entry name" value="NAD(P)-bd_dom_sf"/>
</dbReference>
<dbReference type="PRINTS" id="PR00080">
    <property type="entry name" value="SDRFAMILY"/>
</dbReference>
<dbReference type="Gene3D" id="3.40.50.720">
    <property type="entry name" value="NAD(P)-binding Rossmann-like Domain"/>
    <property type="match status" value="1"/>
</dbReference>
<dbReference type="EMBL" id="LT629692">
    <property type="protein sequence ID" value="SDG68142.1"/>
    <property type="molecule type" value="Genomic_DNA"/>
</dbReference>
<reference evidence="3 4" key="1">
    <citation type="submission" date="2016-10" db="EMBL/GenBank/DDBJ databases">
        <authorList>
            <person name="de Groot N.N."/>
        </authorList>
    </citation>
    <scope>NUCLEOTIDE SEQUENCE [LARGE SCALE GENOMIC DNA]</scope>
    <source>
        <strain evidence="3 4">DSM 23142</strain>
    </source>
</reference>
<name>A0A1G7W826_9MICO</name>
<dbReference type="FunFam" id="3.40.50.720:FF:000084">
    <property type="entry name" value="Short-chain dehydrogenase reductase"/>
    <property type="match status" value="1"/>
</dbReference>
<evidence type="ECO:0000256" key="1">
    <source>
        <dbReference type="ARBA" id="ARBA00006484"/>
    </source>
</evidence>
<dbReference type="AlphaFoldDB" id="A0A1G7W826"/>
<dbReference type="SUPFAM" id="SSF51735">
    <property type="entry name" value="NAD(P)-binding Rossmann-fold domains"/>
    <property type="match status" value="1"/>
</dbReference>
<dbReference type="Pfam" id="PF13561">
    <property type="entry name" value="adh_short_C2"/>
    <property type="match status" value="1"/>
</dbReference>
<dbReference type="STRING" id="370764.SAMN04489810_0985"/>
<accession>A0A1G7W826</accession>
<keyword evidence="2" id="KW-0560">Oxidoreductase</keyword>
<keyword evidence="4" id="KW-1185">Reference proteome</keyword>
<evidence type="ECO:0000256" key="2">
    <source>
        <dbReference type="ARBA" id="ARBA00023002"/>
    </source>
</evidence>
<dbReference type="PANTHER" id="PTHR24321">
    <property type="entry name" value="DEHYDROGENASES, SHORT CHAIN"/>
    <property type="match status" value="1"/>
</dbReference>
<organism evidence="3 4">
    <name type="scientific">Microbacterium pygmaeum</name>
    <dbReference type="NCBI Taxonomy" id="370764"/>
    <lineage>
        <taxon>Bacteria</taxon>
        <taxon>Bacillati</taxon>
        <taxon>Actinomycetota</taxon>
        <taxon>Actinomycetes</taxon>
        <taxon>Micrococcales</taxon>
        <taxon>Microbacteriaceae</taxon>
        <taxon>Microbacterium</taxon>
    </lineage>
</organism>
<proteinExistence type="inferred from homology"/>
<dbReference type="CDD" id="cd05233">
    <property type="entry name" value="SDR_c"/>
    <property type="match status" value="1"/>
</dbReference>
<evidence type="ECO:0000313" key="3">
    <source>
        <dbReference type="EMBL" id="SDG68142.1"/>
    </source>
</evidence>
<dbReference type="RefSeq" id="WP_091487179.1">
    <property type="nucleotide sequence ID" value="NZ_LT629692.1"/>
</dbReference>
<dbReference type="PRINTS" id="PR00081">
    <property type="entry name" value="GDHRDH"/>
</dbReference>
<dbReference type="PANTHER" id="PTHR24321:SF8">
    <property type="entry name" value="ESTRADIOL 17-BETA-DEHYDROGENASE 8-RELATED"/>
    <property type="match status" value="1"/>
</dbReference>
<dbReference type="Proteomes" id="UP000199009">
    <property type="component" value="Chromosome I"/>
</dbReference>
<evidence type="ECO:0000313" key="4">
    <source>
        <dbReference type="Proteomes" id="UP000199009"/>
    </source>
</evidence>
<dbReference type="InterPro" id="IPR002347">
    <property type="entry name" value="SDR_fam"/>
</dbReference>
<comment type="similarity">
    <text evidence="1">Belongs to the short-chain dehydrogenases/reductases (SDR) family.</text>
</comment>
<gene>
    <name evidence="3" type="ORF">SAMN04489810_0985</name>
</gene>
<dbReference type="PROSITE" id="PS00061">
    <property type="entry name" value="ADH_SHORT"/>
    <property type="match status" value="1"/>
</dbReference>
<dbReference type="OrthoDB" id="4350228at2"/>
<dbReference type="GO" id="GO:0016491">
    <property type="term" value="F:oxidoreductase activity"/>
    <property type="evidence" value="ECO:0007669"/>
    <property type="project" value="UniProtKB-KW"/>
</dbReference>
<protein>
    <submittedName>
        <fullName evidence="3">3-oxoacyl-[acyl-carrier protein] reductase</fullName>
    </submittedName>
</protein>
<dbReference type="InterPro" id="IPR020904">
    <property type="entry name" value="Sc_DH/Rdtase_CS"/>
</dbReference>
<sequence>MGTRVQDKVVVVTGAAQGIGRAFAHRLAGEGARVVVADLNGEKAAAVAAEIGPSALAVVVDVSKDESVDALGSVVGDTYGRVDGIINNAAIFSTIQMKPFWELTTAEWDVVQTVNLRGPFLIVKALLPLLKASSAASIVNIGSDAVWEGRGGYLHYTASKAGVQGMTFGMSHELGEFDIRVNTISPAATQTEVPRATVSPAQLEAMIAARALHRVATPEDLTSLAVFLLSEESVFITGQTISVNGGKLHR</sequence>